<evidence type="ECO:0000313" key="3">
    <source>
        <dbReference type="Proteomes" id="UP000054166"/>
    </source>
</evidence>
<protein>
    <submittedName>
        <fullName evidence="2">Uncharacterized protein</fullName>
    </submittedName>
</protein>
<dbReference type="AlphaFoldDB" id="A0A0C3GAA2"/>
<name>A0A0C3GAA2_PILCF</name>
<feature type="region of interest" description="Disordered" evidence="1">
    <location>
        <begin position="40"/>
        <end position="75"/>
    </location>
</feature>
<evidence type="ECO:0000313" key="2">
    <source>
        <dbReference type="EMBL" id="KIM88649.1"/>
    </source>
</evidence>
<reference evidence="3" key="2">
    <citation type="submission" date="2015-01" db="EMBL/GenBank/DDBJ databases">
        <title>Evolutionary Origins and Diversification of the Mycorrhizal Mutualists.</title>
        <authorList>
            <consortium name="DOE Joint Genome Institute"/>
            <consortium name="Mycorrhizal Genomics Consortium"/>
            <person name="Kohler A."/>
            <person name="Kuo A."/>
            <person name="Nagy L.G."/>
            <person name="Floudas D."/>
            <person name="Copeland A."/>
            <person name="Barry K.W."/>
            <person name="Cichocki N."/>
            <person name="Veneault-Fourrey C."/>
            <person name="LaButti K."/>
            <person name="Lindquist E.A."/>
            <person name="Lipzen A."/>
            <person name="Lundell T."/>
            <person name="Morin E."/>
            <person name="Murat C."/>
            <person name="Riley R."/>
            <person name="Ohm R."/>
            <person name="Sun H."/>
            <person name="Tunlid A."/>
            <person name="Henrissat B."/>
            <person name="Grigoriev I.V."/>
            <person name="Hibbett D.S."/>
            <person name="Martin F."/>
        </authorList>
    </citation>
    <scope>NUCLEOTIDE SEQUENCE [LARGE SCALE GENOMIC DNA]</scope>
    <source>
        <strain evidence="3">F 1598</strain>
    </source>
</reference>
<dbReference type="OrthoDB" id="3269666at2759"/>
<dbReference type="Proteomes" id="UP000054166">
    <property type="component" value="Unassembled WGS sequence"/>
</dbReference>
<reference evidence="2 3" key="1">
    <citation type="submission" date="2014-04" db="EMBL/GenBank/DDBJ databases">
        <authorList>
            <consortium name="DOE Joint Genome Institute"/>
            <person name="Kuo A."/>
            <person name="Tarkka M."/>
            <person name="Buscot F."/>
            <person name="Kohler A."/>
            <person name="Nagy L.G."/>
            <person name="Floudas D."/>
            <person name="Copeland A."/>
            <person name="Barry K.W."/>
            <person name="Cichocki N."/>
            <person name="Veneault-Fourrey C."/>
            <person name="LaButti K."/>
            <person name="Lindquist E.A."/>
            <person name="Lipzen A."/>
            <person name="Lundell T."/>
            <person name="Morin E."/>
            <person name="Murat C."/>
            <person name="Sun H."/>
            <person name="Tunlid A."/>
            <person name="Henrissat B."/>
            <person name="Grigoriev I.V."/>
            <person name="Hibbett D.S."/>
            <person name="Martin F."/>
            <person name="Nordberg H.P."/>
            <person name="Cantor M.N."/>
            <person name="Hua S.X."/>
        </authorList>
    </citation>
    <scope>NUCLEOTIDE SEQUENCE [LARGE SCALE GENOMIC DNA]</scope>
    <source>
        <strain evidence="2 3">F 1598</strain>
    </source>
</reference>
<dbReference type="HOGENOM" id="CLU_087665_0_0_1"/>
<keyword evidence="3" id="KW-1185">Reference proteome</keyword>
<sequence>MSIKSGQIFNVPEPTGAEQVQFETTAAEAERNAPNTAVAQEVEQNAEQAQGVAKQAALAAHSMGSEMTGETSALDTLQFQAQQTTNAAAAEGQANVESAKAAGAGYLDQASTMASDVLASAQSYLPGQAQTGSDNNQGTGISSQLQSGAATALSAAKEYISTAQTAAQPHVENARSTLQPHIESVAAAAQPHIDRAKETVQSYIGGQTGVDGKSE</sequence>
<organism evidence="2 3">
    <name type="scientific">Piloderma croceum (strain F 1598)</name>
    <dbReference type="NCBI Taxonomy" id="765440"/>
    <lineage>
        <taxon>Eukaryota</taxon>
        <taxon>Fungi</taxon>
        <taxon>Dikarya</taxon>
        <taxon>Basidiomycota</taxon>
        <taxon>Agaricomycotina</taxon>
        <taxon>Agaricomycetes</taxon>
        <taxon>Agaricomycetidae</taxon>
        <taxon>Atheliales</taxon>
        <taxon>Atheliaceae</taxon>
        <taxon>Piloderma</taxon>
    </lineage>
</organism>
<dbReference type="InParanoid" id="A0A0C3GAA2"/>
<gene>
    <name evidence="2" type="ORF">PILCRDRAFT_233909</name>
</gene>
<dbReference type="EMBL" id="KN832976">
    <property type="protein sequence ID" value="KIM88649.1"/>
    <property type="molecule type" value="Genomic_DNA"/>
</dbReference>
<feature type="compositionally biased region" description="Low complexity" evidence="1">
    <location>
        <begin position="40"/>
        <end position="60"/>
    </location>
</feature>
<dbReference type="Gene3D" id="1.20.120.20">
    <property type="entry name" value="Apolipoprotein"/>
    <property type="match status" value="1"/>
</dbReference>
<dbReference type="STRING" id="765440.A0A0C3GAA2"/>
<feature type="region of interest" description="Disordered" evidence="1">
    <location>
        <begin position="126"/>
        <end position="147"/>
    </location>
</feature>
<proteinExistence type="predicted"/>
<dbReference type="SUPFAM" id="SSF47162">
    <property type="entry name" value="Apolipoprotein"/>
    <property type="match status" value="1"/>
</dbReference>
<accession>A0A0C3GAA2</accession>
<evidence type="ECO:0000256" key="1">
    <source>
        <dbReference type="SAM" id="MobiDB-lite"/>
    </source>
</evidence>